<protein>
    <submittedName>
        <fullName evidence="2">Uncharacterized protein</fullName>
    </submittedName>
</protein>
<dbReference type="EMBL" id="CP120373">
    <property type="protein sequence ID" value="WEX89013.1"/>
    <property type="molecule type" value="Genomic_DNA"/>
</dbReference>
<evidence type="ECO:0000256" key="1">
    <source>
        <dbReference type="SAM" id="SignalP"/>
    </source>
</evidence>
<gene>
    <name evidence="2" type="ORF">PZN02_001545</name>
</gene>
<evidence type="ECO:0000313" key="2">
    <source>
        <dbReference type="EMBL" id="WEX89013.1"/>
    </source>
</evidence>
<evidence type="ECO:0000313" key="3">
    <source>
        <dbReference type="Proteomes" id="UP001229355"/>
    </source>
</evidence>
<reference evidence="2 3" key="1">
    <citation type="submission" date="2023-03" db="EMBL/GenBank/DDBJ databases">
        <authorList>
            <person name="Kaur S."/>
            <person name="Espinosa-Saiz D."/>
            <person name="Velazquez E."/>
            <person name="Menendez E."/>
            <person name="diCenzo G.C."/>
        </authorList>
    </citation>
    <scope>NUCLEOTIDE SEQUENCE [LARGE SCALE GENOMIC DNA]</scope>
    <source>
        <strain evidence="2 3">LMG 24692</strain>
    </source>
</reference>
<feature type="signal peptide" evidence="1">
    <location>
        <begin position="1"/>
        <end position="23"/>
    </location>
</feature>
<dbReference type="RefSeq" id="WP_280661001.1">
    <property type="nucleotide sequence ID" value="NZ_CP120373.1"/>
</dbReference>
<keyword evidence="1" id="KW-0732">Signal</keyword>
<name>A0ABY8DDQ4_9HYPH</name>
<proteinExistence type="predicted"/>
<dbReference type="Proteomes" id="UP001229355">
    <property type="component" value="Chromosome 1"/>
</dbReference>
<organism evidence="2 3">
    <name type="scientific">Sinorhizobium garamanticum</name>
    <dbReference type="NCBI Taxonomy" id="680247"/>
    <lineage>
        <taxon>Bacteria</taxon>
        <taxon>Pseudomonadati</taxon>
        <taxon>Pseudomonadota</taxon>
        <taxon>Alphaproteobacteria</taxon>
        <taxon>Hyphomicrobiales</taxon>
        <taxon>Rhizobiaceae</taxon>
        <taxon>Sinorhizobium/Ensifer group</taxon>
        <taxon>Sinorhizobium</taxon>
    </lineage>
</organism>
<feature type="chain" id="PRO_5046644452" evidence="1">
    <location>
        <begin position="24"/>
        <end position="90"/>
    </location>
</feature>
<accession>A0ABY8DDQ4</accession>
<keyword evidence="3" id="KW-1185">Reference proteome</keyword>
<sequence length="90" mass="10325">MRDNRIALLAFTCILAIFANPDAAPGEVSTAAERRIGQLYRLAEADQNDSKKVHTFCRTLAHRYEQEPYSYTTEYELRTCSMLGFDKPVY</sequence>